<reference evidence="2" key="1">
    <citation type="journal article" date="2014" name="PLoS ONE">
        <title>Transcriptome-Based Identification of ABC Transporters in the Western Tarnished Plant Bug Lygus hesperus.</title>
        <authorList>
            <person name="Hull J.J."/>
            <person name="Chaney K."/>
            <person name="Geib S.M."/>
            <person name="Fabrick J.A."/>
            <person name="Brent C.S."/>
            <person name="Walsh D."/>
            <person name="Lavine L.C."/>
        </authorList>
    </citation>
    <scope>NUCLEOTIDE SEQUENCE</scope>
</reference>
<gene>
    <name evidence="2" type="ORF">CM83_27397</name>
    <name evidence="3" type="ORF">g.99200</name>
</gene>
<evidence type="ECO:0000313" key="3">
    <source>
        <dbReference type="EMBL" id="JAP99650.1"/>
    </source>
</evidence>
<evidence type="ECO:0000256" key="1">
    <source>
        <dbReference type="SAM" id="MobiDB-lite"/>
    </source>
</evidence>
<dbReference type="AlphaFoldDB" id="A0A0A9WDR5"/>
<feature type="non-terminal residue" evidence="2">
    <location>
        <position position="122"/>
    </location>
</feature>
<reference evidence="2" key="2">
    <citation type="submission" date="2014-07" db="EMBL/GenBank/DDBJ databases">
        <authorList>
            <person name="Hull J."/>
        </authorList>
    </citation>
    <scope>NUCLEOTIDE SEQUENCE</scope>
</reference>
<proteinExistence type="predicted"/>
<dbReference type="EMBL" id="GBHO01040584">
    <property type="protein sequence ID" value="JAG03020.1"/>
    <property type="molecule type" value="Transcribed_RNA"/>
</dbReference>
<feature type="region of interest" description="Disordered" evidence="1">
    <location>
        <begin position="1"/>
        <end position="37"/>
    </location>
</feature>
<feature type="compositionally biased region" description="Polar residues" evidence="1">
    <location>
        <begin position="18"/>
        <end position="37"/>
    </location>
</feature>
<name>A0A0A9WDR5_LYGHE</name>
<organism evidence="2">
    <name type="scientific">Lygus hesperus</name>
    <name type="common">Western plant bug</name>
    <dbReference type="NCBI Taxonomy" id="30085"/>
    <lineage>
        <taxon>Eukaryota</taxon>
        <taxon>Metazoa</taxon>
        <taxon>Ecdysozoa</taxon>
        <taxon>Arthropoda</taxon>
        <taxon>Hexapoda</taxon>
        <taxon>Insecta</taxon>
        <taxon>Pterygota</taxon>
        <taxon>Neoptera</taxon>
        <taxon>Paraneoptera</taxon>
        <taxon>Hemiptera</taxon>
        <taxon>Heteroptera</taxon>
        <taxon>Panheteroptera</taxon>
        <taxon>Cimicomorpha</taxon>
        <taxon>Miridae</taxon>
        <taxon>Mirini</taxon>
        <taxon>Lygus</taxon>
    </lineage>
</organism>
<dbReference type="EMBL" id="GDHC01018978">
    <property type="protein sequence ID" value="JAP99650.1"/>
    <property type="molecule type" value="Transcribed_RNA"/>
</dbReference>
<evidence type="ECO:0000313" key="2">
    <source>
        <dbReference type="EMBL" id="JAG03020.1"/>
    </source>
</evidence>
<sequence length="122" mass="13730">MNPYTRDEGAQGNYTGGFRTTQNRFTYSTQNNKPTVQSDAVATDATYKHSSKEDNLQDYTQTFPNNYNARSFTLNGVMNHYTDDNAECDTTDNTYSGNVPYRSNFGFSSANRGNWGSNNNNN</sequence>
<accession>A0A0A9WDR5</accession>
<protein>
    <submittedName>
        <fullName evidence="2">Uncharacterized protein</fullName>
    </submittedName>
</protein>
<reference evidence="3" key="3">
    <citation type="journal article" date="2016" name="Gigascience">
        <title>De novo construction of an expanded transcriptome assembly for the western tarnished plant bug, Lygus hesperus.</title>
        <authorList>
            <person name="Tassone E.E."/>
            <person name="Geib S.M."/>
            <person name="Hall B."/>
            <person name="Fabrick J.A."/>
            <person name="Brent C.S."/>
            <person name="Hull J.J."/>
        </authorList>
    </citation>
    <scope>NUCLEOTIDE SEQUENCE</scope>
</reference>